<dbReference type="RefSeq" id="WP_110106986.1">
    <property type="nucleotide sequence ID" value="NZ_JACBZZ010000001.1"/>
</dbReference>
<dbReference type="Proteomes" id="UP000246303">
    <property type="component" value="Unassembled WGS sequence"/>
</dbReference>
<gene>
    <name evidence="1" type="ORF">CVS29_14170</name>
</gene>
<accession>A0A2V3DNZ3</accession>
<comment type="caution">
    <text evidence="1">The sequence shown here is derived from an EMBL/GenBank/DDBJ whole genome shotgun (WGS) entry which is preliminary data.</text>
</comment>
<organism evidence="1 2">
    <name type="scientific">Arthrobacter psychrochitiniphilus</name>
    <dbReference type="NCBI Taxonomy" id="291045"/>
    <lineage>
        <taxon>Bacteria</taxon>
        <taxon>Bacillati</taxon>
        <taxon>Actinomycetota</taxon>
        <taxon>Actinomycetes</taxon>
        <taxon>Micrococcales</taxon>
        <taxon>Micrococcaceae</taxon>
        <taxon>Arthrobacter</taxon>
    </lineage>
</organism>
<evidence type="ECO:0000313" key="2">
    <source>
        <dbReference type="Proteomes" id="UP000246303"/>
    </source>
</evidence>
<sequence>MDPLIATSVILIAAIIIFIWNKFPPAVVALAVALALFFSGTVTFEQAITGLSDPSEETRN</sequence>
<protein>
    <recommendedName>
        <fullName evidence="3">SLC13 family permease</fullName>
    </recommendedName>
</protein>
<reference evidence="1 2" key="1">
    <citation type="submission" date="2018-05" db="EMBL/GenBank/DDBJ databases">
        <title>Genetic diversity of glacier-inhabiting Cryobacterium bacteria in China and description of Cryobacterium mengkeensis sp. nov. and Arthrobacter glacialis sp. nov.</title>
        <authorList>
            <person name="Liu Q."/>
            <person name="Xin Y.-H."/>
        </authorList>
    </citation>
    <scope>NUCLEOTIDE SEQUENCE [LARGE SCALE GENOMIC DNA]</scope>
    <source>
        <strain evidence="1 2">GP3</strain>
    </source>
</reference>
<name>A0A2V3DNZ3_9MICC</name>
<proteinExistence type="predicted"/>
<dbReference type="AlphaFoldDB" id="A0A2V3DNZ3"/>
<evidence type="ECO:0000313" key="1">
    <source>
        <dbReference type="EMBL" id="PXA64693.1"/>
    </source>
</evidence>
<keyword evidence="2" id="KW-1185">Reference proteome</keyword>
<dbReference type="EMBL" id="QHLZ01000009">
    <property type="protein sequence ID" value="PXA64693.1"/>
    <property type="molecule type" value="Genomic_DNA"/>
</dbReference>
<evidence type="ECO:0008006" key="3">
    <source>
        <dbReference type="Google" id="ProtNLM"/>
    </source>
</evidence>